<proteinExistence type="predicted"/>
<evidence type="ECO:0000313" key="3">
    <source>
        <dbReference type="Proteomes" id="UP000324222"/>
    </source>
</evidence>
<comment type="caution">
    <text evidence="2">The sequence shown here is derived from an EMBL/GenBank/DDBJ whole genome shotgun (WGS) entry which is preliminary data.</text>
</comment>
<name>A0A5B7DJX9_PORTR</name>
<dbReference type="OrthoDB" id="2384430at2759"/>
<reference evidence="2 3" key="1">
    <citation type="submission" date="2019-05" db="EMBL/GenBank/DDBJ databases">
        <title>Another draft genome of Portunus trituberculatus and its Hox gene families provides insights of decapod evolution.</title>
        <authorList>
            <person name="Jeong J.-H."/>
            <person name="Song I."/>
            <person name="Kim S."/>
            <person name="Choi T."/>
            <person name="Kim D."/>
            <person name="Ryu S."/>
            <person name="Kim W."/>
        </authorList>
    </citation>
    <scope>NUCLEOTIDE SEQUENCE [LARGE SCALE GENOMIC DNA]</scope>
    <source>
        <tissue evidence="2">Muscle</tissue>
    </source>
</reference>
<organism evidence="2 3">
    <name type="scientific">Portunus trituberculatus</name>
    <name type="common">Swimming crab</name>
    <name type="synonym">Neptunus trituberculatus</name>
    <dbReference type="NCBI Taxonomy" id="210409"/>
    <lineage>
        <taxon>Eukaryota</taxon>
        <taxon>Metazoa</taxon>
        <taxon>Ecdysozoa</taxon>
        <taxon>Arthropoda</taxon>
        <taxon>Crustacea</taxon>
        <taxon>Multicrustacea</taxon>
        <taxon>Malacostraca</taxon>
        <taxon>Eumalacostraca</taxon>
        <taxon>Eucarida</taxon>
        <taxon>Decapoda</taxon>
        <taxon>Pleocyemata</taxon>
        <taxon>Brachyura</taxon>
        <taxon>Eubrachyura</taxon>
        <taxon>Portunoidea</taxon>
        <taxon>Portunidae</taxon>
        <taxon>Portuninae</taxon>
        <taxon>Portunus</taxon>
    </lineage>
</organism>
<sequence length="139" mass="15397">MRDTRVRGGGGGVHDYQRKHFIPLLTSDHRPPSGTAPGRLRAMEGEIRQRRGSNGGGGGAGSLEGEKSEKAPLLPGGLRNRRRRDSQPRYEPTDWDDSLPYGGKVYLARRKLPDSWFCVALQVTRSLCHETLPTLPPLQ</sequence>
<protein>
    <submittedName>
        <fullName evidence="2">Uncharacterized protein</fullName>
    </submittedName>
</protein>
<feature type="compositionally biased region" description="Gly residues" evidence="1">
    <location>
        <begin position="53"/>
        <end position="62"/>
    </location>
</feature>
<dbReference type="Proteomes" id="UP000324222">
    <property type="component" value="Unassembled WGS sequence"/>
</dbReference>
<evidence type="ECO:0000256" key="1">
    <source>
        <dbReference type="SAM" id="MobiDB-lite"/>
    </source>
</evidence>
<accession>A0A5B7DJX9</accession>
<keyword evidence="3" id="KW-1185">Reference proteome</keyword>
<dbReference type="AlphaFoldDB" id="A0A5B7DJX9"/>
<feature type="region of interest" description="Disordered" evidence="1">
    <location>
        <begin position="1"/>
        <end position="101"/>
    </location>
</feature>
<dbReference type="EMBL" id="VSRR010000975">
    <property type="protein sequence ID" value="MPC21433.1"/>
    <property type="molecule type" value="Genomic_DNA"/>
</dbReference>
<evidence type="ECO:0000313" key="2">
    <source>
        <dbReference type="EMBL" id="MPC21433.1"/>
    </source>
</evidence>
<gene>
    <name evidence="2" type="ORF">E2C01_014419</name>
</gene>